<dbReference type="EMBL" id="CAJNNV010031745">
    <property type="protein sequence ID" value="CAE8637681.1"/>
    <property type="molecule type" value="Genomic_DNA"/>
</dbReference>
<sequence length="72" mass="7898">SALCKDLWTDHAGGRHRVQKCMAGHDSDENGLASPWHPGGTACCHSCSRCRCALHEKAMGSSRVRLHDQEKL</sequence>
<proteinExistence type="predicted"/>
<dbReference type="AlphaFoldDB" id="A0A813HGZ3"/>
<comment type="caution">
    <text evidence="1">The sequence shown here is derived from an EMBL/GenBank/DDBJ whole genome shotgun (WGS) entry which is preliminary data.</text>
</comment>
<dbReference type="Proteomes" id="UP000654075">
    <property type="component" value="Unassembled WGS sequence"/>
</dbReference>
<protein>
    <submittedName>
        <fullName evidence="1">Uncharacterized protein</fullName>
    </submittedName>
</protein>
<name>A0A813HGZ3_POLGL</name>
<feature type="non-terminal residue" evidence="1">
    <location>
        <position position="1"/>
    </location>
</feature>
<evidence type="ECO:0000313" key="1">
    <source>
        <dbReference type="EMBL" id="CAE8637681.1"/>
    </source>
</evidence>
<organism evidence="1 2">
    <name type="scientific">Polarella glacialis</name>
    <name type="common">Dinoflagellate</name>
    <dbReference type="NCBI Taxonomy" id="89957"/>
    <lineage>
        <taxon>Eukaryota</taxon>
        <taxon>Sar</taxon>
        <taxon>Alveolata</taxon>
        <taxon>Dinophyceae</taxon>
        <taxon>Suessiales</taxon>
        <taxon>Suessiaceae</taxon>
        <taxon>Polarella</taxon>
    </lineage>
</organism>
<evidence type="ECO:0000313" key="2">
    <source>
        <dbReference type="Proteomes" id="UP000654075"/>
    </source>
</evidence>
<reference evidence="1" key="1">
    <citation type="submission" date="2021-02" db="EMBL/GenBank/DDBJ databases">
        <authorList>
            <person name="Dougan E. K."/>
            <person name="Rhodes N."/>
            <person name="Thang M."/>
            <person name="Chan C."/>
        </authorList>
    </citation>
    <scope>NUCLEOTIDE SEQUENCE</scope>
</reference>
<keyword evidence="2" id="KW-1185">Reference proteome</keyword>
<accession>A0A813HGZ3</accession>
<gene>
    <name evidence="1" type="ORF">PGLA1383_LOCUS53010</name>
</gene>